<gene>
    <name evidence="7" type="ORF">JOH49_008084</name>
</gene>
<keyword evidence="2" id="KW-0805">Transcription regulation</keyword>
<dbReference type="InterPro" id="IPR036271">
    <property type="entry name" value="Tet_transcr_reg_TetR-rel_C_sf"/>
</dbReference>
<name>A0A8I1YHP0_BRAEL</name>
<evidence type="ECO:0000313" key="7">
    <source>
        <dbReference type="EMBL" id="MBP1298331.1"/>
    </source>
</evidence>
<feature type="DNA-binding region" description="H-T-H motif" evidence="5">
    <location>
        <begin position="84"/>
        <end position="103"/>
    </location>
</feature>
<feature type="region of interest" description="Disordered" evidence="6">
    <location>
        <begin position="252"/>
        <end position="307"/>
    </location>
</feature>
<proteinExistence type="predicted"/>
<dbReference type="PANTHER" id="PTHR30055:SF175">
    <property type="entry name" value="HTH-TYPE TRANSCRIPTIONAL REPRESSOR KSTR2"/>
    <property type="match status" value="1"/>
</dbReference>
<dbReference type="InterPro" id="IPR041490">
    <property type="entry name" value="KstR2_TetR_C"/>
</dbReference>
<evidence type="ECO:0000256" key="6">
    <source>
        <dbReference type="SAM" id="MobiDB-lite"/>
    </source>
</evidence>
<evidence type="ECO:0000256" key="1">
    <source>
        <dbReference type="ARBA" id="ARBA00022491"/>
    </source>
</evidence>
<dbReference type="Pfam" id="PF17932">
    <property type="entry name" value="TetR_C_24"/>
    <property type="match status" value="1"/>
</dbReference>
<feature type="region of interest" description="Disordered" evidence="6">
    <location>
        <begin position="33"/>
        <end position="54"/>
    </location>
</feature>
<dbReference type="Gene3D" id="1.10.357.10">
    <property type="entry name" value="Tetracycline Repressor, domain 2"/>
    <property type="match status" value="1"/>
</dbReference>
<keyword evidence="4" id="KW-0804">Transcription</keyword>
<accession>A0A8I1YHP0</accession>
<keyword evidence="1" id="KW-0678">Repressor</keyword>
<dbReference type="GO" id="GO:0000976">
    <property type="term" value="F:transcription cis-regulatory region binding"/>
    <property type="evidence" value="ECO:0007669"/>
    <property type="project" value="TreeGrafter"/>
</dbReference>
<dbReference type="InterPro" id="IPR001647">
    <property type="entry name" value="HTH_TetR"/>
</dbReference>
<dbReference type="Gene3D" id="1.10.10.60">
    <property type="entry name" value="Homeodomain-like"/>
    <property type="match status" value="1"/>
</dbReference>
<dbReference type="Proteomes" id="UP000673383">
    <property type="component" value="Unassembled WGS sequence"/>
</dbReference>
<dbReference type="PANTHER" id="PTHR30055">
    <property type="entry name" value="HTH-TYPE TRANSCRIPTIONAL REGULATOR RUTR"/>
    <property type="match status" value="1"/>
</dbReference>
<evidence type="ECO:0000256" key="4">
    <source>
        <dbReference type="ARBA" id="ARBA00023163"/>
    </source>
</evidence>
<evidence type="ECO:0000313" key="8">
    <source>
        <dbReference type="Proteomes" id="UP000673383"/>
    </source>
</evidence>
<dbReference type="Pfam" id="PF00440">
    <property type="entry name" value="TetR_N"/>
    <property type="match status" value="1"/>
</dbReference>
<evidence type="ECO:0000256" key="2">
    <source>
        <dbReference type="ARBA" id="ARBA00023015"/>
    </source>
</evidence>
<organism evidence="7 8">
    <name type="scientific">Bradyrhizobium elkanii</name>
    <dbReference type="NCBI Taxonomy" id="29448"/>
    <lineage>
        <taxon>Bacteria</taxon>
        <taxon>Pseudomonadati</taxon>
        <taxon>Pseudomonadota</taxon>
        <taxon>Alphaproteobacteria</taxon>
        <taxon>Hyphomicrobiales</taxon>
        <taxon>Nitrobacteraceae</taxon>
        <taxon>Bradyrhizobium</taxon>
    </lineage>
</organism>
<dbReference type="InterPro" id="IPR009057">
    <property type="entry name" value="Homeodomain-like_sf"/>
</dbReference>
<dbReference type="SUPFAM" id="SSF46689">
    <property type="entry name" value="Homeodomain-like"/>
    <property type="match status" value="1"/>
</dbReference>
<dbReference type="AlphaFoldDB" id="A0A8I1YHP0"/>
<dbReference type="GO" id="GO:0003700">
    <property type="term" value="F:DNA-binding transcription factor activity"/>
    <property type="evidence" value="ECO:0007669"/>
    <property type="project" value="TreeGrafter"/>
</dbReference>
<comment type="caution">
    <text evidence="7">The sequence shown here is derived from an EMBL/GenBank/DDBJ whole genome shotgun (WGS) entry which is preliminary data.</text>
</comment>
<keyword evidence="3 5" id="KW-0238">DNA-binding</keyword>
<dbReference type="InterPro" id="IPR023772">
    <property type="entry name" value="DNA-bd_HTH_TetR-type_CS"/>
</dbReference>
<dbReference type="InterPro" id="IPR050109">
    <property type="entry name" value="HTH-type_TetR-like_transc_reg"/>
</dbReference>
<evidence type="ECO:0000256" key="5">
    <source>
        <dbReference type="PROSITE-ProRule" id="PRU00335"/>
    </source>
</evidence>
<dbReference type="PROSITE" id="PS01081">
    <property type="entry name" value="HTH_TETR_1"/>
    <property type="match status" value="1"/>
</dbReference>
<evidence type="ECO:0000256" key="3">
    <source>
        <dbReference type="ARBA" id="ARBA00023125"/>
    </source>
</evidence>
<dbReference type="PROSITE" id="PS50977">
    <property type="entry name" value="HTH_TETR_2"/>
    <property type="match status" value="1"/>
</dbReference>
<dbReference type="EMBL" id="JAFICZ010000001">
    <property type="protein sequence ID" value="MBP1298331.1"/>
    <property type="molecule type" value="Genomic_DNA"/>
</dbReference>
<feature type="compositionally biased region" description="Basic and acidic residues" evidence="6">
    <location>
        <begin position="268"/>
        <end position="289"/>
    </location>
</feature>
<sequence>MRDVIACPPGNYPLDYLLPMGNIRATFRSQCDNSHAMDASPPSSNTESPWLPFESRRRARDEKREAVLRTAVALFLEQGYHRATLNEVAKRLNITKPALYNYFRGKDEILYECWSIGNELVDDCIAETSAGGGSGLDKLRKLTVRYAELMTADYGKSLVRFDIRDLSEDNRKIVQTAKRRIDRAFRDYIAQGVADGSVKPCDPKLAAFAIAGSLNWIGHWFQPGGELSGRAVAEEFAIRLTEGIAKMATQMTSSRKTTAHKAAVPATEKADKPPRKGNASREETSEHHARTAARAAGQSKRARNRLR</sequence>
<dbReference type="SUPFAM" id="SSF48498">
    <property type="entry name" value="Tetracyclin repressor-like, C-terminal domain"/>
    <property type="match status" value="1"/>
</dbReference>
<reference evidence="7" key="1">
    <citation type="submission" date="2021-02" db="EMBL/GenBank/DDBJ databases">
        <title>Genomic Encyclopedia of Type Strains, Phase IV (KMG-V): Genome sequencing to study the core and pangenomes of soil and plant-associated prokaryotes.</title>
        <authorList>
            <person name="Whitman W."/>
        </authorList>
    </citation>
    <scope>NUCLEOTIDE SEQUENCE</scope>
    <source>
        <strain evidence="7">USDA 406</strain>
    </source>
</reference>
<protein>
    <submittedName>
        <fullName evidence="7">AcrR family transcriptional regulator</fullName>
    </submittedName>
</protein>
<dbReference type="PRINTS" id="PR00455">
    <property type="entry name" value="HTHTETR"/>
</dbReference>